<evidence type="ECO:0000313" key="4">
    <source>
        <dbReference type="Proteomes" id="UP000275199"/>
    </source>
</evidence>
<dbReference type="PANTHER" id="PTHR43884">
    <property type="entry name" value="ACYL-COA DEHYDROGENASE"/>
    <property type="match status" value="1"/>
</dbReference>
<dbReference type="SUPFAM" id="SSF56645">
    <property type="entry name" value="Acyl-CoA dehydrogenase NM domain-like"/>
    <property type="match status" value="1"/>
</dbReference>
<gene>
    <name evidence="3" type="ORF">EF096_19775</name>
</gene>
<keyword evidence="1" id="KW-0479">Metal-binding</keyword>
<feature type="domain" description="Acyl-CoA dehydrogenase/oxidase N-terminal" evidence="2">
    <location>
        <begin position="1"/>
        <end position="87"/>
    </location>
</feature>
<dbReference type="InterPro" id="IPR013786">
    <property type="entry name" value="AcylCoA_DH/ox_N"/>
</dbReference>
<dbReference type="InterPro" id="IPR037069">
    <property type="entry name" value="AcylCoA_DH/ox_N_sf"/>
</dbReference>
<organism evidence="3 4">
    <name type="scientific">Pseudomonas neustonica</name>
    <dbReference type="NCBI Taxonomy" id="2487346"/>
    <lineage>
        <taxon>Bacteria</taxon>
        <taxon>Pseudomonadati</taxon>
        <taxon>Pseudomonadota</taxon>
        <taxon>Gammaproteobacteria</taxon>
        <taxon>Pseudomonadales</taxon>
        <taxon>Pseudomonadaceae</taxon>
        <taxon>Pseudomonas</taxon>
    </lineage>
</organism>
<dbReference type="Pfam" id="PF02771">
    <property type="entry name" value="Acyl-CoA_dh_N"/>
    <property type="match status" value="1"/>
</dbReference>
<evidence type="ECO:0000313" key="3">
    <source>
        <dbReference type="EMBL" id="ROZ80385.1"/>
    </source>
</evidence>
<dbReference type="PANTHER" id="PTHR43884:SF12">
    <property type="entry name" value="ISOVALERYL-COA DEHYDROGENASE, MITOCHONDRIAL-RELATED"/>
    <property type="match status" value="1"/>
</dbReference>
<dbReference type="Proteomes" id="UP000275199">
    <property type="component" value="Unassembled WGS sequence"/>
</dbReference>
<dbReference type="InterPro" id="IPR029068">
    <property type="entry name" value="Glyas_Bleomycin-R_OHBP_Dase"/>
</dbReference>
<proteinExistence type="predicted"/>
<dbReference type="InterPro" id="IPR000486">
    <property type="entry name" value="Xdiol_ring_cleave_dOase_1/2"/>
</dbReference>
<evidence type="ECO:0000259" key="2">
    <source>
        <dbReference type="Pfam" id="PF02771"/>
    </source>
</evidence>
<comment type="caution">
    <text evidence="3">The sequence shown here is derived from an EMBL/GenBank/DDBJ whole genome shotgun (WGS) entry which is preliminary data.</text>
</comment>
<dbReference type="Gene3D" id="1.10.540.10">
    <property type="entry name" value="Acyl-CoA dehydrogenase/oxidase, N-terminal domain"/>
    <property type="match status" value="1"/>
</dbReference>
<dbReference type="SUPFAM" id="SSF54593">
    <property type="entry name" value="Glyoxalase/Bleomycin resistance protein/Dihydroxybiphenyl dioxygenase"/>
    <property type="match status" value="1"/>
</dbReference>
<accession>A0ABX9XCZ5</accession>
<name>A0ABX9XCZ5_9PSED</name>
<dbReference type="EMBL" id="RKKU01000047">
    <property type="protein sequence ID" value="ROZ80385.1"/>
    <property type="molecule type" value="Genomic_DNA"/>
</dbReference>
<reference evidence="3 4" key="1">
    <citation type="submission" date="2018-11" db="EMBL/GenBank/DDBJ databases">
        <authorList>
            <person name="Jang G.I."/>
            <person name="Hwang C.Y."/>
        </authorList>
    </citation>
    <scope>NUCLEOTIDE SEQUENCE [LARGE SCALE GENOMIC DNA]</scope>
    <source>
        <strain evidence="3 4">SSM26</strain>
    </source>
</reference>
<evidence type="ECO:0000256" key="1">
    <source>
        <dbReference type="ARBA" id="ARBA00022723"/>
    </source>
</evidence>
<dbReference type="PROSITE" id="PS00082">
    <property type="entry name" value="EXTRADIOL_DIOXYGENAS"/>
    <property type="match status" value="1"/>
</dbReference>
<protein>
    <recommendedName>
        <fullName evidence="2">Acyl-CoA dehydrogenase/oxidase N-terminal domain-containing protein</fullName>
    </recommendedName>
</protein>
<sequence>MLRDQARRFVKDVVEPHGEQWERDGLVPRSIFRELGDLGLLGARYPESCGGSELGPMASVVLAEEFSRSSFGGFASSVNVHTDMSLAHMAKNKVKIDVAPTRHGITRGETIYFFDPSGNRNETFAGLGYLAQRDRPVTTWSEDKLGSGIFYHTGELVASFTDVYT</sequence>
<keyword evidence="4" id="KW-1185">Reference proteome</keyword>
<dbReference type="InterPro" id="IPR009100">
    <property type="entry name" value="AcylCoA_DH/oxidase_NM_dom_sf"/>
</dbReference>